<evidence type="ECO:0000256" key="1">
    <source>
        <dbReference type="ARBA" id="ARBA00004162"/>
    </source>
</evidence>
<keyword evidence="2" id="KW-0217">Developmental protein</keyword>
<organism evidence="8 9">
    <name type="scientific">Gossypium trilobum</name>
    <dbReference type="NCBI Taxonomy" id="34281"/>
    <lineage>
        <taxon>Eukaryota</taxon>
        <taxon>Viridiplantae</taxon>
        <taxon>Streptophyta</taxon>
        <taxon>Embryophyta</taxon>
        <taxon>Tracheophyta</taxon>
        <taxon>Spermatophyta</taxon>
        <taxon>Magnoliopsida</taxon>
        <taxon>eudicotyledons</taxon>
        <taxon>Gunneridae</taxon>
        <taxon>Pentapetalae</taxon>
        <taxon>rosids</taxon>
        <taxon>malvids</taxon>
        <taxon>Malvales</taxon>
        <taxon>Malvaceae</taxon>
        <taxon>Malvoideae</taxon>
        <taxon>Gossypium</taxon>
    </lineage>
</organism>
<evidence type="ECO:0000256" key="2">
    <source>
        <dbReference type="ARBA" id="ARBA00022473"/>
    </source>
</evidence>
<evidence type="ECO:0000313" key="8">
    <source>
        <dbReference type="EMBL" id="MBA0763275.1"/>
    </source>
</evidence>
<accession>A0A7J9DSD0</accession>
<dbReference type="InterPro" id="IPR012552">
    <property type="entry name" value="DVL"/>
</dbReference>
<dbReference type="GO" id="GO:0008285">
    <property type="term" value="P:negative regulation of cell population proliferation"/>
    <property type="evidence" value="ECO:0007669"/>
    <property type="project" value="InterPro"/>
</dbReference>
<comment type="subcellular location">
    <subcellularLocation>
        <location evidence="1">Cell membrane</location>
        <topology evidence="1">Single-pass membrane protein</topology>
    </subcellularLocation>
</comment>
<keyword evidence="5" id="KW-1133">Transmembrane helix</keyword>
<dbReference type="PANTHER" id="PTHR33102">
    <property type="entry name" value="DVL19-RELATED-RELATED"/>
    <property type="match status" value="1"/>
</dbReference>
<evidence type="ECO:0000256" key="4">
    <source>
        <dbReference type="ARBA" id="ARBA00022692"/>
    </source>
</evidence>
<evidence type="ECO:0000313" key="9">
    <source>
        <dbReference type="Proteomes" id="UP000593568"/>
    </source>
</evidence>
<keyword evidence="6" id="KW-0472">Membrane</keyword>
<proteinExistence type="inferred from homology"/>
<dbReference type="InterPro" id="IPR051525">
    <property type="entry name" value="DVL_RTFL_regulatory"/>
</dbReference>
<dbReference type="Pfam" id="PF08137">
    <property type="entry name" value="DVL"/>
    <property type="match status" value="1"/>
</dbReference>
<comment type="caution">
    <text evidence="8">The sequence shown here is derived from an EMBL/GenBank/DDBJ whole genome shotgun (WGS) entry which is preliminary data.</text>
</comment>
<keyword evidence="9" id="KW-1185">Reference proteome</keyword>
<protein>
    <submittedName>
        <fullName evidence="8">Uncharacterized protein</fullName>
    </submittedName>
</protein>
<name>A0A7J9DSD0_9ROSI</name>
<evidence type="ECO:0000256" key="6">
    <source>
        <dbReference type="ARBA" id="ARBA00023136"/>
    </source>
</evidence>
<keyword evidence="4" id="KW-0812">Transmembrane</keyword>
<dbReference type="GO" id="GO:0005886">
    <property type="term" value="C:plasma membrane"/>
    <property type="evidence" value="ECO:0007669"/>
    <property type="project" value="UniProtKB-SubCell"/>
</dbReference>
<reference evidence="8 9" key="1">
    <citation type="journal article" date="2019" name="Genome Biol. Evol.">
        <title>Insights into the evolution of the New World diploid cottons (Gossypium, subgenus Houzingenia) based on genome sequencing.</title>
        <authorList>
            <person name="Grover C.E."/>
            <person name="Arick M.A. 2nd"/>
            <person name="Thrash A."/>
            <person name="Conover J.L."/>
            <person name="Sanders W.S."/>
            <person name="Peterson D.G."/>
            <person name="Frelichowski J.E."/>
            <person name="Scheffler J.A."/>
            <person name="Scheffler B.E."/>
            <person name="Wendel J.F."/>
        </authorList>
    </citation>
    <scope>NUCLEOTIDE SEQUENCE [LARGE SCALE GENOMIC DNA]</scope>
    <source>
        <strain evidence="8">8</strain>
        <tissue evidence="8">Leaf</tissue>
    </source>
</reference>
<dbReference type="EMBL" id="JABEZW010000004">
    <property type="protein sequence ID" value="MBA0763275.1"/>
    <property type="molecule type" value="Genomic_DNA"/>
</dbReference>
<dbReference type="AlphaFoldDB" id="A0A7J9DSD0"/>
<evidence type="ECO:0000256" key="5">
    <source>
        <dbReference type="ARBA" id="ARBA00022989"/>
    </source>
</evidence>
<evidence type="ECO:0000256" key="7">
    <source>
        <dbReference type="ARBA" id="ARBA00024340"/>
    </source>
</evidence>
<dbReference type="GO" id="GO:0048367">
    <property type="term" value="P:shoot system development"/>
    <property type="evidence" value="ECO:0007669"/>
    <property type="project" value="UniProtKB-ARBA"/>
</dbReference>
<dbReference type="Proteomes" id="UP000593568">
    <property type="component" value="Unassembled WGS sequence"/>
</dbReference>
<sequence>METSPQKQAKVKVPKSKTLKGKRARLYIIRRCIFMLLCWKDQGDKNLGVVGGEVNAGEALERGEKGGDHSGADPGCHLSQLLTRDQAGGIVALAVIHSYSTSCSEIDWITGI</sequence>
<keyword evidence="3" id="KW-1003">Cell membrane</keyword>
<comment type="similarity">
    <text evidence="7">Belongs to the DVL/RTFL small polypeptides family.</text>
</comment>
<evidence type="ECO:0000256" key="3">
    <source>
        <dbReference type="ARBA" id="ARBA00022475"/>
    </source>
</evidence>
<gene>
    <name evidence="8" type="ORF">Gotri_012750</name>
</gene>